<name>A0A1G7U2H5_9BACT</name>
<evidence type="ECO:0000313" key="8">
    <source>
        <dbReference type="EMBL" id="SDG41000.1"/>
    </source>
</evidence>
<dbReference type="InterPro" id="IPR003766">
    <property type="entry name" value="Uronate_isomerase"/>
</dbReference>
<keyword evidence="6 7" id="KW-0413">Isomerase</keyword>
<protein>
    <recommendedName>
        <fullName evidence="5 7">Uronate isomerase</fullName>
        <ecNumber evidence="4 7">5.3.1.12</ecNumber>
    </recommendedName>
    <alternativeName>
        <fullName evidence="7">Glucuronate isomerase</fullName>
    </alternativeName>
    <alternativeName>
        <fullName evidence="7">Uronic isomerase</fullName>
    </alternativeName>
</protein>
<proteinExistence type="inferred from homology"/>
<dbReference type="PANTHER" id="PTHR30068:SF4">
    <property type="entry name" value="URONATE ISOMERASE"/>
    <property type="match status" value="1"/>
</dbReference>
<dbReference type="RefSeq" id="WP_090156111.1">
    <property type="nucleotide sequence ID" value="NZ_FNAN01000018.1"/>
</dbReference>
<dbReference type="UniPathway" id="UPA00246"/>
<dbReference type="PANTHER" id="PTHR30068">
    <property type="entry name" value="URONATE ISOMERASE"/>
    <property type="match status" value="1"/>
</dbReference>
<dbReference type="EMBL" id="FNAN01000018">
    <property type="protein sequence ID" value="SDG41000.1"/>
    <property type="molecule type" value="Genomic_DNA"/>
</dbReference>
<dbReference type="Proteomes" id="UP000198748">
    <property type="component" value="Unassembled WGS sequence"/>
</dbReference>
<dbReference type="GO" id="GO:0042840">
    <property type="term" value="P:D-glucuronate catabolic process"/>
    <property type="evidence" value="ECO:0007669"/>
    <property type="project" value="TreeGrafter"/>
</dbReference>
<evidence type="ECO:0000256" key="7">
    <source>
        <dbReference type="HAMAP-Rule" id="MF_00675"/>
    </source>
</evidence>
<dbReference type="Pfam" id="PF02614">
    <property type="entry name" value="UxaC"/>
    <property type="match status" value="1"/>
</dbReference>
<evidence type="ECO:0000256" key="6">
    <source>
        <dbReference type="ARBA" id="ARBA00023235"/>
    </source>
</evidence>
<dbReference type="STRING" id="659014.SAMN04487996_118115"/>
<comment type="catalytic activity">
    <reaction evidence="1 7">
        <text>D-glucuronate = D-fructuronate</text>
        <dbReference type="Rhea" id="RHEA:13049"/>
        <dbReference type="ChEBI" id="CHEBI:58720"/>
        <dbReference type="ChEBI" id="CHEBI:59863"/>
        <dbReference type="EC" id="5.3.1.12"/>
    </reaction>
</comment>
<comment type="pathway">
    <text evidence="2 7">Carbohydrate metabolism; pentose and glucuronate interconversion.</text>
</comment>
<dbReference type="SUPFAM" id="SSF51556">
    <property type="entry name" value="Metallo-dependent hydrolases"/>
    <property type="match status" value="1"/>
</dbReference>
<keyword evidence="9" id="KW-1185">Reference proteome</keyword>
<gene>
    <name evidence="7" type="primary">uxaC</name>
    <name evidence="8" type="ORF">SAMN04487996_118115</name>
</gene>
<reference evidence="9" key="1">
    <citation type="submission" date="2016-10" db="EMBL/GenBank/DDBJ databases">
        <authorList>
            <person name="Varghese N."/>
            <person name="Submissions S."/>
        </authorList>
    </citation>
    <scope>NUCLEOTIDE SEQUENCE [LARGE SCALE GENOMIC DNA]</scope>
    <source>
        <strain evidence="9">DSM 25329</strain>
    </source>
</reference>
<comment type="catalytic activity">
    <reaction evidence="7">
        <text>aldehydo-D-galacturonate = keto-D-tagaturonate</text>
        <dbReference type="Rhea" id="RHEA:27702"/>
        <dbReference type="ChEBI" id="CHEBI:12952"/>
        <dbReference type="ChEBI" id="CHEBI:17886"/>
    </reaction>
</comment>
<dbReference type="GO" id="GO:0008880">
    <property type="term" value="F:glucuronate isomerase activity"/>
    <property type="evidence" value="ECO:0007669"/>
    <property type="project" value="UniProtKB-UniRule"/>
</dbReference>
<evidence type="ECO:0000313" key="9">
    <source>
        <dbReference type="Proteomes" id="UP000198748"/>
    </source>
</evidence>
<organism evidence="8 9">
    <name type="scientific">Dyadobacter soli</name>
    <dbReference type="NCBI Taxonomy" id="659014"/>
    <lineage>
        <taxon>Bacteria</taxon>
        <taxon>Pseudomonadati</taxon>
        <taxon>Bacteroidota</taxon>
        <taxon>Cytophagia</taxon>
        <taxon>Cytophagales</taxon>
        <taxon>Spirosomataceae</taxon>
        <taxon>Dyadobacter</taxon>
    </lineage>
</organism>
<evidence type="ECO:0000256" key="4">
    <source>
        <dbReference type="ARBA" id="ARBA00012546"/>
    </source>
</evidence>
<comment type="similarity">
    <text evidence="3 7">Belongs to the metallo-dependent hydrolases superfamily. Uronate isomerase family.</text>
</comment>
<evidence type="ECO:0000256" key="1">
    <source>
        <dbReference type="ARBA" id="ARBA00001165"/>
    </source>
</evidence>
<dbReference type="Gene3D" id="3.20.20.140">
    <property type="entry name" value="Metal-dependent hydrolases"/>
    <property type="match status" value="1"/>
</dbReference>
<dbReference type="OrthoDB" id="9766564at2"/>
<dbReference type="HAMAP" id="MF_00675">
    <property type="entry name" value="UxaC"/>
    <property type="match status" value="1"/>
</dbReference>
<evidence type="ECO:0000256" key="3">
    <source>
        <dbReference type="ARBA" id="ARBA00008397"/>
    </source>
</evidence>
<dbReference type="NCBIfam" id="NF002794">
    <property type="entry name" value="PRK02925.1"/>
    <property type="match status" value="1"/>
</dbReference>
<dbReference type="AlphaFoldDB" id="A0A1G7U2H5"/>
<dbReference type="Gene3D" id="1.10.2020.10">
    <property type="entry name" value="uronate isomerase, domain 2, chain A"/>
    <property type="match status" value="1"/>
</dbReference>
<evidence type="ECO:0000256" key="2">
    <source>
        <dbReference type="ARBA" id="ARBA00004892"/>
    </source>
</evidence>
<dbReference type="GO" id="GO:0019698">
    <property type="term" value="P:D-galacturonate catabolic process"/>
    <property type="evidence" value="ECO:0007669"/>
    <property type="project" value="TreeGrafter"/>
</dbReference>
<accession>A0A1G7U2H5</accession>
<dbReference type="EC" id="5.3.1.12" evidence="4 7"/>
<sequence>METISTAVQKTFISEDFLLRSETARILYHDYAKEMPIIDYHCHLPPDQIAEDKQFGNLTQAWLYGDHYKWRAMRANGINERYCTGDASDWEKFEQWAATVPYTMRNPLYHWTHLELLRYFDIDILLNKDTAREIYEECSAKLQQPDYSVKSLLTRMNVKVICTTDDPTDALNYHSAIGEDGFDIRVLPTFRPDKAMLLIDSPDDFKQYLSKLAQAAGTGEITSYDALLAAIQNRHDFFASMGGRLSDHGLEHIYAEFDEATAREAFAVALRGDKPSASQALAFKSVLLYEMAKMDHAKGWTQQFHLGALRNNNERMLRELGPDTGWDSIGDYSQAQALSKFLNKLDSTNQLAKTILYNLNPADNEVLATMTGNYNDGTVAGKMQFGSGWWFLDQKDGMERQMNALSNMGLLSRFVGMLTDSRSFLSYPRHEYFRRILCNLIGQDVEDGELPNDIQWLGKLVSDISYNNANKYFGF</sequence>
<evidence type="ECO:0000256" key="5">
    <source>
        <dbReference type="ARBA" id="ARBA00020555"/>
    </source>
</evidence>
<dbReference type="InterPro" id="IPR032466">
    <property type="entry name" value="Metal_Hydrolase"/>
</dbReference>